<accession>A0A815D3K8</accession>
<dbReference type="EMBL" id="CAJOBE010000570">
    <property type="protein sequence ID" value="CAF3660732.1"/>
    <property type="molecule type" value="Genomic_DNA"/>
</dbReference>
<keyword evidence="1" id="KW-1133">Transmembrane helix</keyword>
<reference evidence="2" key="1">
    <citation type="submission" date="2021-02" db="EMBL/GenBank/DDBJ databases">
        <authorList>
            <person name="Nowell W R."/>
        </authorList>
    </citation>
    <scope>NUCLEOTIDE SEQUENCE</scope>
</reference>
<dbReference type="Proteomes" id="UP000663889">
    <property type="component" value="Unassembled WGS sequence"/>
</dbReference>
<gene>
    <name evidence="6" type="ORF">FNK824_LOCUS6538</name>
    <name evidence="5" type="ORF">JXQ802_LOCUS44867</name>
    <name evidence="7" type="ORF">OTI717_LOCUS32603</name>
    <name evidence="2" type="ORF">PYM288_LOCUS29395</name>
    <name evidence="4" type="ORF">RFH988_LOCUS36506</name>
    <name evidence="3" type="ORF">SEV965_LOCUS30340</name>
</gene>
<dbReference type="Proteomes" id="UP000663874">
    <property type="component" value="Unassembled WGS sequence"/>
</dbReference>
<evidence type="ECO:0000256" key="1">
    <source>
        <dbReference type="SAM" id="Phobius"/>
    </source>
</evidence>
<dbReference type="EMBL" id="CAJNOU010003249">
    <property type="protein sequence ID" value="CAF1379546.1"/>
    <property type="molecule type" value="Genomic_DNA"/>
</dbReference>
<feature type="transmembrane region" description="Helical" evidence="1">
    <location>
        <begin position="144"/>
        <end position="164"/>
    </location>
</feature>
<dbReference type="EMBL" id="CAJOAX010010137">
    <property type="protein sequence ID" value="CAF4069767.1"/>
    <property type="molecule type" value="Genomic_DNA"/>
</dbReference>
<organism evidence="2 8">
    <name type="scientific">Rotaria sordida</name>
    <dbReference type="NCBI Taxonomy" id="392033"/>
    <lineage>
        <taxon>Eukaryota</taxon>
        <taxon>Metazoa</taxon>
        <taxon>Spiralia</taxon>
        <taxon>Gnathifera</taxon>
        <taxon>Rotifera</taxon>
        <taxon>Eurotatoria</taxon>
        <taxon>Bdelloidea</taxon>
        <taxon>Philodinida</taxon>
        <taxon>Philodinidae</taxon>
        <taxon>Rotaria</taxon>
    </lineage>
</organism>
<dbReference type="EMBL" id="CAJNOO010006340">
    <property type="protein sequence ID" value="CAF1445031.1"/>
    <property type="molecule type" value="Genomic_DNA"/>
</dbReference>
<evidence type="ECO:0000313" key="9">
    <source>
        <dbReference type="Proteomes" id="UP000663870"/>
    </source>
</evidence>
<evidence type="ECO:0000313" key="8">
    <source>
        <dbReference type="Proteomes" id="UP000663854"/>
    </source>
</evidence>
<evidence type="ECO:0000313" key="4">
    <source>
        <dbReference type="EMBL" id="CAF1445031.1"/>
    </source>
</evidence>
<dbReference type="EMBL" id="CAJNOL010003568">
    <property type="protein sequence ID" value="CAF1567298.1"/>
    <property type="molecule type" value="Genomic_DNA"/>
</dbReference>
<dbReference type="Proteomes" id="UP000663823">
    <property type="component" value="Unassembled WGS sequence"/>
</dbReference>
<protein>
    <submittedName>
        <fullName evidence="2">Uncharacterized protein</fullName>
    </submittedName>
</protein>
<evidence type="ECO:0000313" key="5">
    <source>
        <dbReference type="EMBL" id="CAF1567298.1"/>
    </source>
</evidence>
<dbReference type="Proteomes" id="UP000663870">
    <property type="component" value="Unassembled WGS sequence"/>
</dbReference>
<dbReference type="Proteomes" id="UP000663854">
    <property type="component" value="Unassembled WGS sequence"/>
</dbReference>
<dbReference type="EMBL" id="CAJNOH010002399">
    <property type="protein sequence ID" value="CAF1291059.1"/>
    <property type="molecule type" value="Genomic_DNA"/>
</dbReference>
<evidence type="ECO:0000313" key="2">
    <source>
        <dbReference type="EMBL" id="CAF1291059.1"/>
    </source>
</evidence>
<sequence length="206" mass="23737">MFSAEESNYGKRGLGRIRRIRTYNVWILAVVADRVFKSILMMVMLVMLYVNELEIYLTQKSMKVGAYLFSVRLVYFCVLLICLSMMIICTTIKFVYMYLFAHGFLTVKRLVMIYSPVYDKVIDWIFMIVNAIMIVVLFKDISYVLFGFSVALVLGFIAGIWLLHETVVVMIPSKKTTSDVGMQTSVAITRITRRETLPRTTADLNV</sequence>
<dbReference type="AlphaFoldDB" id="A0A815D3K8"/>
<feature type="transmembrane region" description="Helical" evidence="1">
    <location>
        <begin position="73"/>
        <end position="100"/>
    </location>
</feature>
<evidence type="ECO:0000313" key="7">
    <source>
        <dbReference type="EMBL" id="CAF4069767.1"/>
    </source>
</evidence>
<feature type="transmembrane region" description="Helical" evidence="1">
    <location>
        <begin position="121"/>
        <end position="138"/>
    </location>
</feature>
<feature type="transmembrane region" description="Helical" evidence="1">
    <location>
        <begin position="25"/>
        <end position="50"/>
    </location>
</feature>
<dbReference type="Proteomes" id="UP000663882">
    <property type="component" value="Unassembled WGS sequence"/>
</dbReference>
<keyword evidence="1" id="KW-0812">Transmembrane</keyword>
<comment type="caution">
    <text evidence="2">The sequence shown here is derived from an EMBL/GenBank/DDBJ whole genome shotgun (WGS) entry which is preliminary data.</text>
</comment>
<evidence type="ECO:0000313" key="6">
    <source>
        <dbReference type="EMBL" id="CAF3660732.1"/>
    </source>
</evidence>
<proteinExistence type="predicted"/>
<name>A0A815D3K8_9BILA</name>
<keyword evidence="9" id="KW-1185">Reference proteome</keyword>
<keyword evidence="1" id="KW-0472">Membrane</keyword>
<evidence type="ECO:0000313" key="3">
    <source>
        <dbReference type="EMBL" id="CAF1379546.1"/>
    </source>
</evidence>